<dbReference type="Proteomes" id="UP000838412">
    <property type="component" value="Chromosome 6"/>
</dbReference>
<dbReference type="OrthoDB" id="1850764at2759"/>
<feature type="region of interest" description="Disordered" evidence="9">
    <location>
        <begin position="1371"/>
        <end position="1395"/>
    </location>
</feature>
<keyword evidence="4" id="KW-0963">Cytoplasm</keyword>
<organism evidence="11 12">
    <name type="scientific">Branchiostoma lanceolatum</name>
    <name type="common">Common lancelet</name>
    <name type="synonym">Amphioxus lanceolatum</name>
    <dbReference type="NCBI Taxonomy" id="7740"/>
    <lineage>
        <taxon>Eukaryota</taxon>
        <taxon>Metazoa</taxon>
        <taxon>Chordata</taxon>
        <taxon>Cephalochordata</taxon>
        <taxon>Leptocardii</taxon>
        <taxon>Amphioxiformes</taxon>
        <taxon>Branchiostomatidae</taxon>
        <taxon>Branchiostoma</taxon>
    </lineage>
</organism>
<dbReference type="FunFam" id="2.130.10.10:FF:000076">
    <property type="entry name" value="Coronin"/>
    <property type="match status" value="2"/>
</dbReference>
<dbReference type="InterPro" id="IPR036691">
    <property type="entry name" value="Endo/exonu/phosph_ase_sf"/>
</dbReference>
<evidence type="ECO:0000313" key="11">
    <source>
        <dbReference type="EMBL" id="CAH1267842.1"/>
    </source>
</evidence>
<evidence type="ECO:0000256" key="2">
    <source>
        <dbReference type="ARBA" id="ARBA00009482"/>
    </source>
</evidence>
<dbReference type="PRINTS" id="PR00320">
    <property type="entry name" value="GPROTEINBRPT"/>
</dbReference>
<dbReference type="GO" id="GO:0030036">
    <property type="term" value="P:actin cytoskeleton organization"/>
    <property type="evidence" value="ECO:0007669"/>
    <property type="project" value="UniProtKB-ARBA"/>
</dbReference>
<dbReference type="EMBL" id="OV696691">
    <property type="protein sequence ID" value="CAH1267842.1"/>
    <property type="molecule type" value="Genomic_DNA"/>
</dbReference>
<dbReference type="PANTHER" id="PTHR10856:SF20">
    <property type="entry name" value="CORONIN-7"/>
    <property type="match status" value="1"/>
</dbReference>
<dbReference type="InterPro" id="IPR015048">
    <property type="entry name" value="DUF1899"/>
</dbReference>
<feature type="region of interest" description="Disordered" evidence="9">
    <location>
        <begin position="386"/>
        <end position="504"/>
    </location>
</feature>
<proteinExistence type="inferred from homology"/>
<comment type="function">
    <text evidence="8">F-actin regulator involved in anterograde Golgi to endosome transport: upon ubiquitination via 'Lys-33'-linked ubiquitin chains by the BCR(KLHL20) E3 ubiquitin ligase complex, interacts with EPS15 and localizes to the trans-Golgi network, where it promotes actin polymerization, thereby facilitating post-Golgi trafficking. May play a role in the maintenance of the Golgi apparatus morphology.</text>
</comment>
<dbReference type="Gene3D" id="2.130.10.10">
    <property type="entry name" value="YVTN repeat-like/Quinoprotein amine dehydrogenase"/>
    <property type="match status" value="3"/>
</dbReference>
<dbReference type="InterPro" id="IPR020472">
    <property type="entry name" value="WD40_PAC1"/>
</dbReference>
<feature type="domain" description="DUF1899" evidence="10">
    <location>
        <begin position="512"/>
        <end position="577"/>
    </location>
</feature>
<name>A0A8K0EVQ7_BRALA</name>
<evidence type="ECO:0000256" key="6">
    <source>
        <dbReference type="ARBA" id="ARBA00022737"/>
    </source>
</evidence>
<dbReference type="InterPro" id="IPR005135">
    <property type="entry name" value="Endo/exonuclease/phosphatase"/>
</dbReference>
<feature type="compositionally biased region" description="Pro residues" evidence="9">
    <location>
        <begin position="409"/>
        <end position="425"/>
    </location>
</feature>
<dbReference type="Pfam" id="PF00400">
    <property type="entry name" value="WD40"/>
    <property type="match status" value="5"/>
</dbReference>
<evidence type="ECO:0000256" key="8">
    <source>
        <dbReference type="ARBA" id="ARBA00024838"/>
    </source>
</evidence>
<dbReference type="GO" id="GO:0005737">
    <property type="term" value="C:cytoplasm"/>
    <property type="evidence" value="ECO:0007669"/>
    <property type="project" value="UniProtKB-SubCell"/>
</dbReference>
<dbReference type="SUPFAM" id="SSF56219">
    <property type="entry name" value="DNase I-like"/>
    <property type="match status" value="1"/>
</dbReference>
<dbReference type="Pfam" id="PF16300">
    <property type="entry name" value="WD40_4"/>
    <property type="match status" value="2"/>
</dbReference>
<dbReference type="Gene3D" id="3.60.10.10">
    <property type="entry name" value="Endonuclease/exonuclease/phosphatase"/>
    <property type="match status" value="1"/>
</dbReference>
<evidence type="ECO:0000256" key="1">
    <source>
        <dbReference type="ARBA" id="ARBA00004496"/>
    </source>
</evidence>
<evidence type="ECO:0000256" key="7">
    <source>
        <dbReference type="ARBA" id="ARBA00023203"/>
    </source>
</evidence>
<sequence>MAFRFKASKYKNAAAKVPKKDGWITDISVPRGLSSQGNHIKANCHHIAYNHDSPGGNILGILPLNSVGRQDKSTPLLHAHADSVTDFDFSPFDAFSETSLLATGSQDCSVKLWTIPSGPLTESPPASATLTAPYRRVESVLWHPTAENILGFSSDRSVRIWDVGTQQEAYVLEDHNDLVQSFSWKEDGSLLTTSCKDKKVRVLDPRAGSTVQTGEGHQNVRDSRVLWLGEKDMLLSVGFSKMRERQYIVWDPRNMGQPLATETLDSNTGPIMPLYDADTGMLFLAGKGDSAVRYFEVTSKHPYLTECQPHMSSEQVKGVALVPKRAMEVMTGEVNRVLLLVHQAIIPLPYIVPRKSYRDFHEDLYPDTASGQPAMTAQEWMDGGNNMVTKVSLDPKRRPAAPSKQSGGGPPPAAASTRPVPPPSKPVVKAKPSTQKMEPVSSVPVEPVKEDRKPQPAAVQMPKPAVAPAPAPAASNTEVPAKTSSKDTAAMESPTEESAGQKGSNRKSVFLAGIATSKFRHLKCTTLHRSTHIVNIRNLNMSLFGECDGFHANPDRVAVPLSVTGGQIAVYEVSQPGRLPDTGVPTVQNGTTVMDFCWDPFSTHRLAVAADASINIWNIPEGGLTETLTEPEICLRGHEEKIYCIKFHPTASDILASASYDMSVRVWDLSAEQQVFKLRGHTDQIFSLAWSPDGQYLATVCKDGSIRIYNPRDTTRPLREGDGPAGARGARVVWACDGKCLAVTGFGRREPHLRPIQPELVKPSKQKGMPSILLANARSLVNKLDELSVTLSLDNTDIAAVTETWSGTDLPAETTAIDGYNLLRKDRLNKRGGGVALYVKDCIKAKPVDTDVPDSIECLWAQLQPHWTPRDVPVLYLGLLYHPPWANEKHLQHETTQYLIRTLDELRKKHPHAGFILCGDFNNLPLQPLRTSHTELRQVVTKSTRADATLDLIITNIHSHYHVPDTTAPLDTSDHNCVIWKSKVADHPRCQSSKIKRRLVTQDRKDALGLCMGLTDWSEVYSAVTVEEKATTFNNIVQTMMDTCIPLRSTRIRNVDKPWMTDTIKAAVRERQSVFQQHGKTDRWKKLRNHIQRLIRKQKKKHYDRSSTRTVFVFDAEDLSAPLTTVDIDESPTILVPYYDEDSRVLFLTGKGDSQIFTYEVSTEKPYLIELATTAFNSPHQGVSFLPKKVCNVKDVEFAQGYQLNKTTLEPLSFTVPRIKMEYFQDDLFPDTRECWEPAMTAQEWLDGGNKVQRTISLRPSDMKPLSEAPKEAPAPKKYESYNPETYKTDEQKKEELMRAMDSKLELKGDPLPQDLFEGVDDDEWVSNSIRKTRNNSSLEVTVKVVVMDGVVIMLSRDIFLSHHRMIDRSPGNFQPPEPSGMGITCHGGEDGEIN</sequence>
<evidence type="ECO:0000259" key="10">
    <source>
        <dbReference type="SMART" id="SM01166"/>
    </source>
</evidence>
<dbReference type="Pfam" id="PF08953">
    <property type="entry name" value="DUF1899"/>
    <property type="match status" value="2"/>
</dbReference>
<evidence type="ECO:0000256" key="5">
    <source>
        <dbReference type="ARBA" id="ARBA00022574"/>
    </source>
</evidence>
<feature type="compositionally biased region" description="Polar residues" evidence="9">
    <location>
        <begin position="475"/>
        <end position="487"/>
    </location>
</feature>
<keyword evidence="12" id="KW-1185">Reference proteome</keyword>
<evidence type="ECO:0000256" key="9">
    <source>
        <dbReference type="SAM" id="MobiDB-lite"/>
    </source>
</evidence>
<dbReference type="PANTHER" id="PTHR10856">
    <property type="entry name" value="CORONIN"/>
    <property type="match status" value="1"/>
</dbReference>
<dbReference type="InterPro" id="IPR015505">
    <property type="entry name" value="Coronin"/>
</dbReference>
<protein>
    <recommendedName>
        <fullName evidence="3">Coronin-7</fullName>
    </recommendedName>
</protein>
<comment type="subcellular location">
    <subcellularLocation>
        <location evidence="1">Cytoplasm</location>
    </subcellularLocation>
</comment>
<feature type="compositionally biased region" description="Basic and acidic residues" evidence="9">
    <location>
        <begin position="1269"/>
        <end position="1280"/>
    </location>
</feature>
<dbReference type="SMART" id="SM01166">
    <property type="entry name" value="DUF1899"/>
    <property type="match status" value="2"/>
</dbReference>
<dbReference type="Pfam" id="PF03372">
    <property type="entry name" value="Exo_endo_phos"/>
    <property type="match status" value="1"/>
</dbReference>
<keyword evidence="7" id="KW-0009">Actin-binding</keyword>
<dbReference type="SMART" id="SM00320">
    <property type="entry name" value="WD40"/>
    <property type="match status" value="6"/>
</dbReference>
<dbReference type="InterPro" id="IPR036322">
    <property type="entry name" value="WD40_repeat_dom_sf"/>
</dbReference>
<feature type="region of interest" description="Disordered" evidence="9">
    <location>
        <begin position="1261"/>
        <end position="1283"/>
    </location>
</feature>
<dbReference type="GO" id="GO:0003779">
    <property type="term" value="F:actin binding"/>
    <property type="evidence" value="ECO:0007669"/>
    <property type="project" value="UniProtKB-KW"/>
</dbReference>
<accession>A0A8K0EVQ7</accession>
<evidence type="ECO:0000256" key="3">
    <source>
        <dbReference type="ARBA" id="ARBA00013347"/>
    </source>
</evidence>
<gene>
    <name evidence="11" type="primary">CORO7</name>
    <name evidence="11" type="ORF">BLAG_LOCUS21019</name>
</gene>
<keyword evidence="6" id="KW-0677">Repeat</keyword>
<dbReference type="GO" id="GO:0003824">
    <property type="term" value="F:catalytic activity"/>
    <property type="evidence" value="ECO:0007669"/>
    <property type="project" value="InterPro"/>
</dbReference>
<feature type="compositionally biased region" description="Low complexity" evidence="9">
    <location>
        <begin position="426"/>
        <end position="446"/>
    </location>
</feature>
<dbReference type="InterPro" id="IPR019775">
    <property type="entry name" value="WD40_repeat_CS"/>
</dbReference>
<keyword evidence="5" id="KW-0853">WD repeat</keyword>
<dbReference type="PROSITE" id="PS00678">
    <property type="entry name" value="WD_REPEATS_1"/>
    <property type="match status" value="1"/>
</dbReference>
<evidence type="ECO:0000256" key="4">
    <source>
        <dbReference type="ARBA" id="ARBA00022490"/>
    </source>
</evidence>
<evidence type="ECO:0000313" key="12">
    <source>
        <dbReference type="Proteomes" id="UP000838412"/>
    </source>
</evidence>
<dbReference type="SUPFAM" id="SSF50978">
    <property type="entry name" value="WD40 repeat-like"/>
    <property type="match status" value="2"/>
</dbReference>
<comment type="similarity">
    <text evidence="2">Belongs to the WD repeat coronin family.</text>
</comment>
<feature type="domain" description="DUF1899" evidence="10">
    <location>
        <begin position="4"/>
        <end position="68"/>
    </location>
</feature>
<dbReference type="SMART" id="SM01167">
    <property type="entry name" value="DUF1900"/>
    <property type="match status" value="2"/>
</dbReference>
<feature type="compositionally biased region" description="Low complexity" evidence="9">
    <location>
        <begin position="455"/>
        <end position="464"/>
    </location>
</feature>
<reference evidence="11" key="1">
    <citation type="submission" date="2022-01" db="EMBL/GenBank/DDBJ databases">
        <authorList>
            <person name="Braso-Vives M."/>
        </authorList>
    </citation>
    <scope>NUCLEOTIDE SEQUENCE</scope>
</reference>
<dbReference type="InterPro" id="IPR001680">
    <property type="entry name" value="WD40_rpt"/>
</dbReference>
<dbReference type="InterPro" id="IPR015943">
    <property type="entry name" value="WD40/YVTN_repeat-like_dom_sf"/>
</dbReference>